<accession>A0A9D1JSU2</accession>
<dbReference type="PANTHER" id="PTHR36452">
    <property type="entry name" value="CHROMOSOME 12, WHOLE GENOME SHOTGUN SEQUENCE"/>
    <property type="match status" value="1"/>
</dbReference>
<dbReference type="EMBL" id="DVJJ01000032">
    <property type="protein sequence ID" value="HIS64073.1"/>
    <property type="molecule type" value="Genomic_DNA"/>
</dbReference>
<organism evidence="1 2">
    <name type="scientific">Candidatus Avoscillospira avistercoris</name>
    <dbReference type="NCBI Taxonomy" id="2840707"/>
    <lineage>
        <taxon>Bacteria</taxon>
        <taxon>Bacillati</taxon>
        <taxon>Bacillota</taxon>
        <taxon>Clostridia</taxon>
        <taxon>Eubacteriales</taxon>
        <taxon>Oscillospiraceae</taxon>
        <taxon>Oscillospiraceae incertae sedis</taxon>
        <taxon>Candidatus Avoscillospira</taxon>
    </lineage>
</organism>
<dbReference type="Pfam" id="PF09365">
    <property type="entry name" value="DUF2461"/>
    <property type="match status" value="1"/>
</dbReference>
<reference evidence="1" key="1">
    <citation type="submission" date="2020-10" db="EMBL/GenBank/DDBJ databases">
        <authorList>
            <person name="Gilroy R."/>
        </authorList>
    </citation>
    <scope>NUCLEOTIDE SEQUENCE</scope>
    <source>
        <strain evidence="1">ChiBcec16-1751</strain>
    </source>
</reference>
<dbReference type="Proteomes" id="UP000886741">
    <property type="component" value="Unassembled WGS sequence"/>
</dbReference>
<dbReference type="InterPro" id="IPR015996">
    <property type="entry name" value="UCP028451"/>
</dbReference>
<gene>
    <name evidence="1" type="ORF">IAA83_01715</name>
</gene>
<dbReference type="PANTHER" id="PTHR36452:SF1">
    <property type="entry name" value="DUF2461 DOMAIN-CONTAINING PROTEIN"/>
    <property type="match status" value="1"/>
</dbReference>
<proteinExistence type="predicted"/>
<protein>
    <submittedName>
        <fullName evidence="1">DUF2461 domain-containing protein</fullName>
    </submittedName>
</protein>
<name>A0A9D1JSU2_9FIRM</name>
<comment type="caution">
    <text evidence="1">The sequence shown here is derived from an EMBL/GenBank/DDBJ whole genome shotgun (WGS) entry which is preliminary data.</text>
</comment>
<dbReference type="PIRSF" id="PIRSF028451">
    <property type="entry name" value="UCP028451"/>
    <property type="match status" value="1"/>
</dbReference>
<sequence length="214" mass="25019">MFEGFRPETIDFLWGIRFNNEKSWFEAHKQEYLDYLYNPMKELAAAVYEPLRAEPGLALHVSRIYRDARYAHGRPYKDSLWFSIRHDSEAYWAEKPCLYFDLNPEGYGFGFGVIYPKAEAMNRFRQAAAERPEAFLELVAETEAATSFSVSGDCYVRKKPCDDPRIASVYQWKNLLCHGRYPVDEALYQSALAQRVQEALQGLLPLYRYCMTIF</sequence>
<dbReference type="AlphaFoldDB" id="A0A9D1JSU2"/>
<evidence type="ECO:0000313" key="2">
    <source>
        <dbReference type="Proteomes" id="UP000886741"/>
    </source>
</evidence>
<reference evidence="1" key="2">
    <citation type="journal article" date="2021" name="PeerJ">
        <title>Extensive microbial diversity within the chicken gut microbiome revealed by metagenomics and culture.</title>
        <authorList>
            <person name="Gilroy R."/>
            <person name="Ravi A."/>
            <person name="Getino M."/>
            <person name="Pursley I."/>
            <person name="Horton D.L."/>
            <person name="Alikhan N.F."/>
            <person name="Baker D."/>
            <person name="Gharbi K."/>
            <person name="Hall N."/>
            <person name="Watson M."/>
            <person name="Adriaenssens E.M."/>
            <person name="Foster-Nyarko E."/>
            <person name="Jarju S."/>
            <person name="Secka A."/>
            <person name="Antonio M."/>
            <person name="Oren A."/>
            <person name="Chaudhuri R.R."/>
            <person name="La Ragione R."/>
            <person name="Hildebrand F."/>
            <person name="Pallen M.J."/>
        </authorList>
    </citation>
    <scope>NUCLEOTIDE SEQUENCE</scope>
    <source>
        <strain evidence="1">ChiBcec16-1751</strain>
    </source>
</reference>
<evidence type="ECO:0000313" key="1">
    <source>
        <dbReference type="EMBL" id="HIS64073.1"/>
    </source>
</evidence>
<dbReference type="InterPro" id="IPR012808">
    <property type="entry name" value="CHP02453"/>
</dbReference>